<sequence>MKTFPNWRAVGRAMRWARQQKSVTAPRFVLDNVRDSTALELAWKLADGREVEVWRWRSGNGGIDLTVKHKPVHGKPELYAGMDGIRDAAEVLRVLAALDLIPADIAYAADERYGRCVRCGLLARWWPAEAEAGERWVHVTRLRFDLNPHPAEVAG</sequence>
<proteinExistence type="predicted"/>
<accession>A0A7W5ANE3</accession>
<dbReference type="EMBL" id="JACHXF010000018">
    <property type="protein sequence ID" value="MBB3099345.1"/>
    <property type="molecule type" value="Genomic_DNA"/>
</dbReference>
<evidence type="ECO:0000313" key="1">
    <source>
        <dbReference type="EMBL" id="MBB3099345.1"/>
    </source>
</evidence>
<evidence type="ECO:0000313" key="2">
    <source>
        <dbReference type="Proteomes" id="UP000590749"/>
    </source>
</evidence>
<comment type="caution">
    <text evidence="1">The sequence shown here is derived from an EMBL/GenBank/DDBJ whole genome shotgun (WGS) entry which is preliminary data.</text>
</comment>
<organism evidence="1 2">
    <name type="scientific">Actinoplanes campanulatus</name>
    <dbReference type="NCBI Taxonomy" id="113559"/>
    <lineage>
        <taxon>Bacteria</taxon>
        <taxon>Bacillati</taxon>
        <taxon>Actinomycetota</taxon>
        <taxon>Actinomycetes</taxon>
        <taxon>Micromonosporales</taxon>
        <taxon>Micromonosporaceae</taxon>
        <taxon>Actinoplanes</taxon>
    </lineage>
</organism>
<dbReference type="AlphaFoldDB" id="A0A7W5ANE3"/>
<reference evidence="1 2" key="1">
    <citation type="submission" date="2020-08" db="EMBL/GenBank/DDBJ databases">
        <title>Genomic Encyclopedia of Type Strains, Phase III (KMG-III): the genomes of soil and plant-associated and newly described type strains.</title>
        <authorList>
            <person name="Whitman W."/>
        </authorList>
    </citation>
    <scope>NUCLEOTIDE SEQUENCE [LARGE SCALE GENOMIC DNA]</scope>
    <source>
        <strain evidence="1 2">CECT 3287</strain>
    </source>
</reference>
<name>A0A7W5ANE3_9ACTN</name>
<protein>
    <submittedName>
        <fullName evidence="1">Uncharacterized protein</fullName>
    </submittedName>
</protein>
<dbReference type="Proteomes" id="UP000590749">
    <property type="component" value="Unassembled WGS sequence"/>
</dbReference>
<gene>
    <name evidence="1" type="ORF">FHR83_007051</name>
</gene>
<dbReference type="RefSeq" id="WP_183225406.1">
    <property type="nucleotide sequence ID" value="NZ_BMPW01000021.1"/>
</dbReference>
<keyword evidence="2" id="KW-1185">Reference proteome</keyword>